<evidence type="ECO:0000259" key="4">
    <source>
        <dbReference type="PROSITE" id="PS50125"/>
    </source>
</evidence>
<keyword evidence="6" id="KW-1185">Reference proteome</keyword>
<dbReference type="Proteomes" id="UP000622707">
    <property type="component" value="Unassembled WGS sequence"/>
</dbReference>
<sequence>MVTPEEGALADWLGSLGLAMHAEAFRRNDISFEVLRHLSDSDLKELGLSLGHRRVLLDAIGQLQARSAPRPATPEATGQGERRQITVMFCDLVGSTKLSEQLDLDDLRSLIHGYYSSCCQIIEAAGGFTARLIGDGILAYFGYPLAREDAAECAVRASLHILETLAAAPLQGGAELKVHIGMATGMAVISDMVGTGFAERHAATGLTPNLAARIESLATPGTVLISDETRRLAGGLFMYADMGWHQFRGLDKPVRVWRVIDEALSSMRFEAQRSEVFECVGRDAELARLLASWQAAQQGEARIVTVTGEPGIGKSRLLRTASERFARSSGRIVLLQCSPNQASTPLHPLIAWIRREARISGSNVAENLARLEAWLGATGTRLDLALVAEFLGLAVPDAASLLPKLPDQRRNLTRDVLVRQLERHCESAAVLFMLEDAHWMDGATEEFLRLLFGRMRTKPFMALLTSRQPEQGHWSAVGEVSEIRLEPLQAHDAEKLIRSVARGKDLSPAVLDQILSRTDGVPLFIEEMTATVLESPAPAAEAQPTTAREPVRPLDIPWTLRDSLMARLDRLEGAKEAARVASALGREFTFSLLQRVTSQPQQVLAAALERLVEAQLLFQRGTPPAAEYTFKHALIQQAAYDGQLRHDRQALHARIVQAIETHQPQTARDEPGLMAHHCHEANLPDKEVDYLYAAGVASTRVVAVAEALSLFSRAEELVSSLEATPRNVARHIDIILGLMEVGRFAILPKRLMELGALARRLSQLPGVSCEATTIASILFQEGRALLYSGRYTEARSIFSEIRRLGHERGSLLIEMKPGSALTMDLCCQGLFNEMLDFLNEGNIGHYKATGSFIDYISGLGWLGYARCQSGPGEQGLRFADLSVEEAEQLQSPIYVAGARIWRSHALMAVRRLGEAVADARRCVQLSQVHSVPYLGWHGQVFLALCLCRVSRFADARTAVADARELLQVSEGQWSLLDYLPAIEAEIACFSGEHAHAMAAADEAIATAQAVGGYFAEAMAWRVKAVSSVRTGGDPEAAQALFGNALRLYEQGGARAEQAFSTLTWSHALHAAGHGARALPWAQAAREQARAHGFDLTRCEYGAAAML</sequence>
<dbReference type="PANTHER" id="PTHR16305:SF28">
    <property type="entry name" value="GUANYLATE CYCLASE DOMAIN-CONTAINING PROTEIN"/>
    <property type="match status" value="1"/>
</dbReference>
<dbReference type="Gene3D" id="3.40.50.300">
    <property type="entry name" value="P-loop containing nucleotide triphosphate hydrolases"/>
    <property type="match status" value="1"/>
</dbReference>
<dbReference type="Gene3D" id="1.25.40.10">
    <property type="entry name" value="Tetratricopeptide repeat domain"/>
    <property type="match status" value="1"/>
</dbReference>
<reference evidence="5 6" key="1">
    <citation type="journal article" date="2017" name="Int. J. Syst. Evol. Microbiol.">
        <title>Ramlibacter alkalitolerans sp. nov., alkali-tolerant bacterium isolated from soil of ginseng.</title>
        <authorList>
            <person name="Lee D.H."/>
            <person name="Cha C.J."/>
        </authorList>
    </citation>
    <scope>NUCLEOTIDE SEQUENCE [LARGE SCALE GENOMIC DNA]</scope>
    <source>
        <strain evidence="5 6">KACC 19305</strain>
    </source>
</reference>
<dbReference type="EMBL" id="JAEQND010000026">
    <property type="protein sequence ID" value="MBL0428865.1"/>
    <property type="molecule type" value="Genomic_DNA"/>
</dbReference>
<dbReference type="InterPro" id="IPR029787">
    <property type="entry name" value="Nucleotide_cyclase"/>
</dbReference>
<evidence type="ECO:0000259" key="3">
    <source>
        <dbReference type="PROSITE" id="PS50105"/>
    </source>
</evidence>
<dbReference type="Pfam" id="PF13191">
    <property type="entry name" value="AAA_16"/>
    <property type="match status" value="1"/>
</dbReference>
<dbReference type="CDD" id="cd07302">
    <property type="entry name" value="CHD"/>
    <property type="match status" value="1"/>
</dbReference>
<evidence type="ECO:0000313" key="5">
    <source>
        <dbReference type="EMBL" id="MBL0428865.1"/>
    </source>
</evidence>
<dbReference type="InterPro" id="IPR013761">
    <property type="entry name" value="SAM/pointed_sf"/>
</dbReference>
<dbReference type="InterPro" id="IPR001660">
    <property type="entry name" value="SAM"/>
</dbReference>
<feature type="domain" description="SAM" evidence="3">
    <location>
        <begin position="9"/>
        <end position="66"/>
    </location>
</feature>
<dbReference type="InterPro" id="IPR001054">
    <property type="entry name" value="A/G_cyclase"/>
</dbReference>
<dbReference type="Pfam" id="PF00211">
    <property type="entry name" value="Guanylate_cyc"/>
    <property type="match status" value="1"/>
</dbReference>
<accession>A0ABS1K0N4</accession>
<keyword evidence="1" id="KW-0547">Nucleotide-binding</keyword>
<evidence type="ECO:0000256" key="1">
    <source>
        <dbReference type="ARBA" id="ARBA00022741"/>
    </source>
</evidence>
<dbReference type="Pfam" id="PF00536">
    <property type="entry name" value="SAM_1"/>
    <property type="match status" value="1"/>
</dbReference>
<dbReference type="Gene3D" id="1.10.150.50">
    <property type="entry name" value="Transcription Factor, Ets-1"/>
    <property type="match status" value="1"/>
</dbReference>
<dbReference type="InterPro" id="IPR027417">
    <property type="entry name" value="P-loop_NTPase"/>
</dbReference>
<dbReference type="PANTHER" id="PTHR16305">
    <property type="entry name" value="TESTICULAR SOLUBLE ADENYLYL CYCLASE"/>
    <property type="match status" value="1"/>
</dbReference>
<dbReference type="InterPro" id="IPR041664">
    <property type="entry name" value="AAA_16"/>
</dbReference>
<evidence type="ECO:0000256" key="2">
    <source>
        <dbReference type="ARBA" id="ARBA00022840"/>
    </source>
</evidence>
<protein>
    <submittedName>
        <fullName evidence="5">AAA family ATPase</fullName>
    </submittedName>
</protein>
<dbReference type="SUPFAM" id="SSF52540">
    <property type="entry name" value="P-loop containing nucleoside triphosphate hydrolases"/>
    <property type="match status" value="1"/>
</dbReference>
<dbReference type="SMART" id="SM00044">
    <property type="entry name" value="CYCc"/>
    <property type="match status" value="1"/>
</dbReference>
<dbReference type="Gene3D" id="3.30.70.1230">
    <property type="entry name" value="Nucleotide cyclase"/>
    <property type="match status" value="1"/>
</dbReference>
<keyword evidence="2" id="KW-0067">ATP-binding</keyword>
<evidence type="ECO:0000313" key="6">
    <source>
        <dbReference type="Proteomes" id="UP000622707"/>
    </source>
</evidence>
<proteinExistence type="predicted"/>
<feature type="domain" description="Guanylate cyclase" evidence="4">
    <location>
        <begin position="86"/>
        <end position="215"/>
    </location>
</feature>
<dbReference type="CDD" id="cd09487">
    <property type="entry name" value="SAM_superfamily"/>
    <property type="match status" value="1"/>
</dbReference>
<comment type="caution">
    <text evidence="5">The sequence shown here is derived from an EMBL/GenBank/DDBJ whole genome shotgun (WGS) entry which is preliminary data.</text>
</comment>
<dbReference type="PROSITE" id="PS50105">
    <property type="entry name" value="SAM_DOMAIN"/>
    <property type="match status" value="1"/>
</dbReference>
<dbReference type="SUPFAM" id="SSF48452">
    <property type="entry name" value="TPR-like"/>
    <property type="match status" value="1"/>
</dbReference>
<dbReference type="RefSeq" id="WP_201693498.1">
    <property type="nucleotide sequence ID" value="NZ_JAEQND010000026.1"/>
</dbReference>
<dbReference type="InterPro" id="IPR011990">
    <property type="entry name" value="TPR-like_helical_dom_sf"/>
</dbReference>
<gene>
    <name evidence="5" type="ORF">JI746_27430</name>
</gene>
<dbReference type="SMART" id="SM00454">
    <property type="entry name" value="SAM"/>
    <property type="match status" value="1"/>
</dbReference>
<name>A0ABS1K0N4_9BURK</name>
<dbReference type="PROSITE" id="PS50125">
    <property type="entry name" value="GUANYLATE_CYCLASE_2"/>
    <property type="match status" value="1"/>
</dbReference>
<dbReference type="SUPFAM" id="SSF55073">
    <property type="entry name" value="Nucleotide cyclase"/>
    <property type="match status" value="1"/>
</dbReference>
<dbReference type="SUPFAM" id="SSF47769">
    <property type="entry name" value="SAM/Pointed domain"/>
    <property type="match status" value="1"/>
</dbReference>
<organism evidence="5 6">
    <name type="scientific">Ramlibacter alkalitolerans</name>
    <dbReference type="NCBI Taxonomy" id="2039631"/>
    <lineage>
        <taxon>Bacteria</taxon>
        <taxon>Pseudomonadati</taxon>
        <taxon>Pseudomonadota</taxon>
        <taxon>Betaproteobacteria</taxon>
        <taxon>Burkholderiales</taxon>
        <taxon>Comamonadaceae</taxon>
        <taxon>Ramlibacter</taxon>
    </lineage>
</organism>